<reference evidence="2 3" key="1">
    <citation type="submission" date="2019-04" db="EMBL/GenBank/DDBJ databases">
        <title>Friends and foes A comparative genomics studyof 23 Aspergillus species from section Flavi.</title>
        <authorList>
            <consortium name="DOE Joint Genome Institute"/>
            <person name="Kjaerbolling I."/>
            <person name="Vesth T."/>
            <person name="Frisvad J.C."/>
            <person name="Nybo J.L."/>
            <person name="Theobald S."/>
            <person name="Kildgaard S."/>
            <person name="Isbrandt T."/>
            <person name="Kuo A."/>
            <person name="Sato A."/>
            <person name="Lyhne E.K."/>
            <person name="Kogle M.E."/>
            <person name="Wiebenga A."/>
            <person name="Kun R.S."/>
            <person name="Lubbers R.J."/>
            <person name="Makela M.R."/>
            <person name="Barry K."/>
            <person name="Chovatia M."/>
            <person name="Clum A."/>
            <person name="Daum C."/>
            <person name="Haridas S."/>
            <person name="He G."/>
            <person name="LaButti K."/>
            <person name="Lipzen A."/>
            <person name="Mondo S."/>
            <person name="Riley R."/>
            <person name="Salamov A."/>
            <person name="Simmons B.A."/>
            <person name="Magnuson J.K."/>
            <person name="Henrissat B."/>
            <person name="Mortensen U.H."/>
            <person name="Larsen T.O."/>
            <person name="Devries R.P."/>
            <person name="Grigoriev I.V."/>
            <person name="Machida M."/>
            <person name="Baker S.E."/>
            <person name="Andersen M.R."/>
        </authorList>
    </citation>
    <scope>NUCLEOTIDE SEQUENCE [LARGE SCALE GENOMIC DNA]</scope>
    <source>
        <strain evidence="2 3">CBS 763.97</strain>
    </source>
</reference>
<dbReference type="RefSeq" id="XP_031929581.1">
    <property type="nucleotide sequence ID" value="XM_032066277.1"/>
</dbReference>
<feature type="transmembrane region" description="Helical" evidence="1">
    <location>
        <begin position="46"/>
        <end position="67"/>
    </location>
</feature>
<keyword evidence="1" id="KW-1133">Transmembrane helix</keyword>
<sequence>MHHSNGSSLIGRLDRVRRIPYPSSNFYLNFCRTSNSTNRKAKNFRIFIRLVPGSIVITDFGLLHRFIRTYP</sequence>
<keyword evidence="1" id="KW-0472">Membrane</keyword>
<name>A0A5N7ACY8_9EURO</name>
<evidence type="ECO:0000313" key="2">
    <source>
        <dbReference type="EMBL" id="KAE8366500.1"/>
    </source>
</evidence>
<dbReference type="GeneID" id="43650723"/>
<gene>
    <name evidence="2" type="ORF">BDV27DRAFT_125212</name>
</gene>
<accession>A0A5N7ACY8</accession>
<dbReference type="EMBL" id="ML737612">
    <property type="protein sequence ID" value="KAE8366500.1"/>
    <property type="molecule type" value="Genomic_DNA"/>
</dbReference>
<keyword evidence="1" id="KW-0812">Transmembrane</keyword>
<keyword evidence="3" id="KW-1185">Reference proteome</keyword>
<protein>
    <submittedName>
        <fullName evidence="2">Uncharacterized protein</fullName>
    </submittedName>
</protein>
<organism evidence="2 3">
    <name type="scientific">Aspergillus caelatus</name>
    <dbReference type="NCBI Taxonomy" id="61420"/>
    <lineage>
        <taxon>Eukaryota</taxon>
        <taxon>Fungi</taxon>
        <taxon>Dikarya</taxon>
        <taxon>Ascomycota</taxon>
        <taxon>Pezizomycotina</taxon>
        <taxon>Eurotiomycetes</taxon>
        <taxon>Eurotiomycetidae</taxon>
        <taxon>Eurotiales</taxon>
        <taxon>Aspergillaceae</taxon>
        <taxon>Aspergillus</taxon>
        <taxon>Aspergillus subgen. Circumdati</taxon>
    </lineage>
</organism>
<evidence type="ECO:0000256" key="1">
    <source>
        <dbReference type="SAM" id="Phobius"/>
    </source>
</evidence>
<evidence type="ECO:0000313" key="3">
    <source>
        <dbReference type="Proteomes" id="UP000326268"/>
    </source>
</evidence>
<dbReference type="Proteomes" id="UP000326268">
    <property type="component" value="Unassembled WGS sequence"/>
</dbReference>
<proteinExistence type="predicted"/>
<dbReference type="AlphaFoldDB" id="A0A5N7ACY8"/>